<accession>A0A133UJB9</accession>
<dbReference type="EMBL" id="LHXQ01000056">
    <property type="protein sequence ID" value="KXA94313.1"/>
    <property type="molecule type" value="Genomic_DNA"/>
</dbReference>
<protein>
    <submittedName>
        <fullName evidence="1">Uncharacterized protein</fullName>
    </submittedName>
</protein>
<gene>
    <name evidence="1" type="ORF">AKJ36_03100</name>
</gene>
<name>A0A133UJB9_9EURY</name>
<evidence type="ECO:0000313" key="2">
    <source>
        <dbReference type="Proteomes" id="UP000070155"/>
    </source>
</evidence>
<keyword evidence="2" id="KW-1185">Reference proteome</keyword>
<dbReference type="AlphaFoldDB" id="A0A133UJB9"/>
<sequence>MFFLEFTLWKLSELPPLDFSFFSGWNVLGDVLELWLPWGRWCGLEGRQIVLAGKRRGFNWDR</sequence>
<dbReference type="Proteomes" id="UP000070155">
    <property type="component" value="Unassembled WGS sequence"/>
</dbReference>
<evidence type="ECO:0000313" key="1">
    <source>
        <dbReference type="EMBL" id="KXA94313.1"/>
    </source>
</evidence>
<reference evidence="1 2" key="1">
    <citation type="journal article" date="2016" name="Sci. Rep.">
        <title>Metabolic traits of an uncultured archaeal lineage -MSBL1- from brine pools of the Red Sea.</title>
        <authorList>
            <person name="Mwirichia R."/>
            <person name="Alam I."/>
            <person name="Rashid M."/>
            <person name="Vinu M."/>
            <person name="Ba-Alawi W."/>
            <person name="Anthony Kamau A."/>
            <person name="Kamanda Ngugi D."/>
            <person name="Goker M."/>
            <person name="Klenk H.P."/>
            <person name="Bajic V."/>
            <person name="Stingl U."/>
        </authorList>
    </citation>
    <scope>NUCLEOTIDE SEQUENCE [LARGE SCALE GENOMIC DNA]</scope>
    <source>
        <strain evidence="1">SCGC-AAA259I07</strain>
    </source>
</reference>
<comment type="caution">
    <text evidence="1">The sequence shown here is derived from an EMBL/GenBank/DDBJ whole genome shotgun (WGS) entry which is preliminary data.</text>
</comment>
<proteinExistence type="predicted"/>
<organism evidence="1 2">
    <name type="scientific">candidate division MSBL1 archaeon SCGC-AAA259I07</name>
    <dbReference type="NCBI Taxonomy" id="1698266"/>
    <lineage>
        <taxon>Archaea</taxon>
        <taxon>Methanobacteriati</taxon>
        <taxon>Methanobacteriota</taxon>
        <taxon>candidate division MSBL1</taxon>
    </lineage>
</organism>